<gene>
    <name evidence="2" type="ORF">DGMP_22560</name>
</gene>
<evidence type="ECO:0000313" key="2">
    <source>
        <dbReference type="EMBL" id="BCL61563.1"/>
    </source>
</evidence>
<keyword evidence="3" id="KW-1185">Reference proteome</keyword>
<sequence length="254" mass="29560">MPMLPLLIICLVLILPYSGQASETEQKIIAPVKQSIAVLQKDQKKREQWQKEKEKLAEQLQVLREQQKQLKEQKKDLIKTNSLYKERIAVKRKQITDINQINEQIVPFLQEILAKTRKMIENDNLPFLMAERINRLERLEKSLKNPEETISGKYRKMMETLLVEAEYGFTVETGQEFIDLNGQRLLVNCFRLGRLNLFYLTLDEQDCGFFNVAKQCWQSLPADHLNQIRTAVAIAAKRQPAELLNLPVGRIVSK</sequence>
<dbReference type="AlphaFoldDB" id="A0A8D5JDT7"/>
<reference evidence="2" key="1">
    <citation type="submission" date="2020-09" db="EMBL/GenBank/DDBJ databases">
        <title>Desulfogranum mesoprofundum gen. nov., sp. nov., a novel mesophilic, sulfate-reducing chemolithoautotroph isolated from a deep-sea hydrothermal vent chimney in the Suiyo Seamount.</title>
        <authorList>
            <person name="Hashimoto Y."/>
            <person name="Nakagawa S."/>
        </authorList>
    </citation>
    <scope>NUCLEOTIDE SEQUENCE</scope>
    <source>
        <strain evidence="2">KT2</strain>
    </source>
</reference>
<dbReference type="KEGG" id="dbk:DGMP_22560"/>
<dbReference type="RefSeq" id="WP_228854000.1">
    <property type="nucleotide sequence ID" value="NZ_AP024086.1"/>
</dbReference>
<dbReference type="EMBL" id="AP024086">
    <property type="protein sequence ID" value="BCL61563.1"/>
    <property type="molecule type" value="Genomic_DNA"/>
</dbReference>
<feature type="coiled-coil region" evidence="1">
    <location>
        <begin position="39"/>
        <end position="87"/>
    </location>
</feature>
<proteinExistence type="predicted"/>
<dbReference type="Pfam" id="PF11932">
    <property type="entry name" value="DUF3450"/>
    <property type="match status" value="1"/>
</dbReference>
<evidence type="ECO:0000313" key="3">
    <source>
        <dbReference type="Proteomes" id="UP000826725"/>
    </source>
</evidence>
<dbReference type="Proteomes" id="UP000826725">
    <property type="component" value="Chromosome"/>
</dbReference>
<name>A0A8D5JDT7_9BACT</name>
<evidence type="ECO:0008006" key="4">
    <source>
        <dbReference type="Google" id="ProtNLM"/>
    </source>
</evidence>
<accession>A0A8D5JDT7</accession>
<protein>
    <recommendedName>
        <fullName evidence="4">DUF3450 domain-containing protein</fullName>
    </recommendedName>
</protein>
<keyword evidence="1" id="KW-0175">Coiled coil</keyword>
<evidence type="ECO:0000256" key="1">
    <source>
        <dbReference type="SAM" id="Coils"/>
    </source>
</evidence>
<dbReference type="InterPro" id="IPR016866">
    <property type="entry name" value="UCP028069"/>
</dbReference>
<organism evidence="2 3">
    <name type="scientific">Desulfomarina profundi</name>
    <dbReference type="NCBI Taxonomy" id="2772557"/>
    <lineage>
        <taxon>Bacteria</taxon>
        <taxon>Pseudomonadati</taxon>
        <taxon>Thermodesulfobacteriota</taxon>
        <taxon>Desulfobulbia</taxon>
        <taxon>Desulfobulbales</taxon>
        <taxon>Desulfobulbaceae</taxon>
        <taxon>Desulfomarina</taxon>
    </lineage>
</organism>